<feature type="domain" description="Helicase C-terminal" evidence="2">
    <location>
        <begin position="1"/>
        <end position="121"/>
    </location>
</feature>
<dbReference type="SMART" id="SM00490">
    <property type="entry name" value="HELICc"/>
    <property type="match status" value="1"/>
</dbReference>
<evidence type="ECO:0000256" key="1">
    <source>
        <dbReference type="ARBA" id="ARBA00022884"/>
    </source>
</evidence>
<keyword evidence="4" id="KW-1185">Reference proteome</keyword>
<keyword evidence="1" id="KW-0694">RNA-binding</keyword>
<dbReference type="PROSITE" id="PS51194">
    <property type="entry name" value="HELICASE_CTER"/>
    <property type="match status" value="1"/>
</dbReference>
<comment type="caution">
    <text evidence="3">The sequence shown here is derived from an EMBL/GenBank/DDBJ whole genome shotgun (WGS) entry which is preliminary data.</text>
</comment>
<dbReference type="InterPro" id="IPR027417">
    <property type="entry name" value="P-loop_NTPase"/>
</dbReference>
<name>A0AAW2BG52_9ROSI</name>
<dbReference type="InterPro" id="IPR001650">
    <property type="entry name" value="Helicase_C-like"/>
</dbReference>
<accession>A0AAW2BG52</accession>
<dbReference type="AlphaFoldDB" id="A0AAW2BG52"/>
<reference evidence="3 4" key="1">
    <citation type="submission" date="2024-01" db="EMBL/GenBank/DDBJ databases">
        <title>A telomere-to-telomere, gap-free genome of sweet tea (Lithocarpus litseifolius).</title>
        <authorList>
            <person name="Zhou J."/>
        </authorList>
    </citation>
    <scope>NUCLEOTIDE SEQUENCE [LARGE SCALE GENOMIC DNA]</scope>
    <source>
        <strain evidence="3">Zhou-2022a</strain>
        <tissue evidence="3">Leaf</tissue>
    </source>
</reference>
<sequence>MKLNHNWFRKLLKLQLFMVTRTRLLIRKFYKNLNLASTMFIATDVAARGLDIKSIKSVVNFDIARDMDMHVHRIGRTGRAGDKDGTAYTLITQKEARFAGELVNSLIAAGQNVSMELMDLAMKDGRFRSKRDARKGGMLFLGAL</sequence>
<dbReference type="Pfam" id="PF00271">
    <property type="entry name" value="Helicase_C"/>
    <property type="match status" value="1"/>
</dbReference>
<dbReference type="PANTHER" id="PTHR47958">
    <property type="entry name" value="ATP-DEPENDENT RNA HELICASE DBP3"/>
    <property type="match status" value="1"/>
</dbReference>
<dbReference type="Gene3D" id="3.40.50.300">
    <property type="entry name" value="P-loop containing nucleotide triphosphate hydrolases"/>
    <property type="match status" value="1"/>
</dbReference>
<evidence type="ECO:0000313" key="4">
    <source>
        <dbReference type="Proteomes" id="UP001459277"/>
    </source>
</evidence>
<dbReference type="SUPFAM" id="SSF52540">
    <property type="entry name" value="P-loop containing nucleoside triphosphate hydrolases"/>
    <property type="match status" value="1"/>
</dbReference>
<protein>
    <recommendedName>
        <fullName evidence="2">Helicase C-terminal domain-containing protein</fullName>
    </recommendedName>
</protein>
<evidence type="ECO:0000259" key="2">
    <source>
        <dbReference type="PROSITE" id="PS51194"/>
    </source>
</evidence>
<organism evidence="3 4">
    <name type="scientific">Lithocarpus litseifolius</name>
    <dbReference type="NCBI Taxonomy" id="425828"/>
    <lineage>
        <taxon>Eukaryota</taxon>
        <taxon>Viridiplantae</taxon>
        <taxon>Streptophyta</taxon>
        <taxon>Embryophyta</taxon>
        <taxon>Tracheophyta</taxon>
        <taxon>Spermatophyta</taxon>
        <taxon>Magnoliopsida</taxon>
        <taxon>eudicotyledons</taxon>
        <taxon>Gunneridae</taxon>
        <taxon>Pentapetalae</taxon>
        <taxon>rosids</taxon>
        <taxon>fabids</taxon>
        <taxon>Fagales</taxon>
        <taxon>Fagaceae</taxon>
        <taxon>Lithocarpus</taxon>
    </lineage>
</organism>
<dbReference type="EMBL" id="JAZDWU010000012">
    <property type="protein sequence ID" value="KAK9984891.1"/>
    <property type="molecule type" value="Genomic_DNA"/>
</dbReference>
<dbReference type="GO" id="GO:0003723">
    <property type="term" value="F:RNA binding"/>
    <property type="evidence" value="ECO:0007669"/>
    <property type="project" value="UniProtKB-KW"/>
</dbReference>
<dbReference type="Proteomes" id="UP001459277">
    <property type="component" value="Unassembled WGS sequence"/>
</dbReference>
<gene>
    <name evidence="3" type="ORF">SO802_034416</name>
</gene>
<evidence type="ECO:0000313" key="3">
    <source>
        <dbReference type="EMBL" id="KAK9984891.1"/>
    </source>
</evidence>
<proteinExistence type="predicted"/>